<sequence>MRASAGRSAYCGEVEERQETRYRGYGSLNNPATH</sequence>
<protein>
    <submittedName>
        <fullName evidence="1">Uncharacterized protein</fullName>
    </submittedName>
</protein>
<organism evidence="1">
    <name type="scientific">Anguilla anguilla</name>
    <name type="common">European freshwater eel</name>
    <name type="synonym">Muraena anguilla</name>
    <dbReference type="NCBI Taxonomy" id="7936"/>
    <lineage>
        <taxon>Eukaryota</taxon>
        <taxon>Metazoa</taxon>
        <taxon>Chordata</taxon>
        <taxon>Craniata</taxon>
        <taxon>Vertebrata</taxon>
        <taxon>Euteleostomi</taxon>
        <taxon>Actinopterygii</taxon>
        <taxon>Neopterygii</taxon>
        <taxon>Teleostei</taxon>
        <taxon>Anguilliformes</taxon>
        <taxon>Anguillidae</taxon>
        <taxon>Anguilla</taxon>
    </lineage>
</organism>
<proteinExistence type="predicted"/>
<reference evidence="1" key="2">
    <citation type="journal article" date="2015" name="Fish Shellfish Immunol.">
        <title>Early steps in the European eel (Anguilla anguilla)-Vibrio vulnificus interaction in the gills: Role of the RtxA13 toxin.</title>
        <authorList>
            <person name="Callol A."/>
            <person name="Pajuelo D."/>
            <person name="Ebbesson L."/>
            <person name="Teles M."/>
            <person name="MacKenzie S."/>
            <person name="Amaro C."/>
        </authorList>
    </citation>
    <scope>NUCLEOTIDE SEQUENCE</scope>
</reference>
<dbReference type="AlphaFoldDB" id="A0A0E9TCR3"/>
<name>A0A0E9TCR3_ANGAN</name>
<reference evidence="1" key="1">
    <citation type="submission" date="2014-11" db="EMBL/GenBank/DDBJ databases">
        <authorList>
            <person name="Amaro Gonzalez C."/>
        </authorList>
    </citation>
    <scope>NUCLEOTIDE SEQUENCE</scope>
</reference>
<dbReference type="EMBL" id="GBXM01058064">
    <property type="protein sequence ID" value="JAH50513.1"/>
    <property type="molecule type" value="Transcribed_RNA"/>
</dbReference>
<evidence type="ECO:0000313" key="1">
    <source>
        <dbReference type="EMBL" id="JAH50513.1"/>
    </source>
</evidence>
<accession>A0A0E9TCR3</accession>